<evidence type="ECO:0000256" key="2">
    <source>
        <dbReference type="ARBA" id="ARBA00022448"/>
    </source>
</evidence>
<evidence type="ECO:0000256" key="1">
    <source>
        <dbReference type="ARBA" id="ARBA00004571"/>
    </source>
</evidence>
<evidence type="ECO:0000313" key="9">
    <source>
        <dbReference type="EMBL" id="NHZ62507.1"/>
    </source>
</evidence>
<dbReference type="RefSeq" id="WP_167236687.1">
    <property type="nucleotide sequence ID" value="NZ_WHJF01000018.1"/>
</dbReference>
<keyword evidence="6" id="KW-0472">Membrane</keyword>
<gene>
    <name evidence="9" type="ORF">F1735_09335</name>
</gene>
<comment type="caution">
    <text evidence="9">The sequence shown here is derived from an EMBL/GenBank/DDBJ whole genome shotgun (WGS) entry which is preliminary data.</text>
</comment>
<dbReference type="SUPFAM" id="SSF56935">
    <property type="entry name" value="Porins"/>
    <property type="match status" value="1"/>
</dbReference>
<dbReference type="PROSITE" id="PS01156">
    <property type="entry name" value="TONB_DEPENDENT_REC_2"/>
    <property type="match status" value="1"/>
</dbReference>
<feature type="domain" description="TonB-dependent receptor-like beta-barrel" evidence="8">
    <location>
        <begin position="9"/>
        <end position="151"/>
    </location>
</feature>
<dbReference type="Gene3D" id="2.40.170.20">
    <property type="entry name" value="TonB-dependent receptor, beta-barrel domain"/>
    <property type="match status" value="1"/>
</dbReference>
<evidence type="ECO:0000256" key="7">
    <source>
        <dbReference type="ARBA" id="ARBA00023237"/>
    </source>
</evidence>
<evidence type="ECO:0000256" key="6">
    <source>
        <dbReference type="ARBA" id="ARBA00023136"/>
    </source>
</evidence>
<organism evidence="9 10">
    <name type="scientific">Massilia genomosp. 1</name>
    <dbReference type="NCBI Taxonomy" id="2609280"/>
    <lineage>
        <taxon>Bacteria</taxon>
        <taxon>Pseudomonadati</taxon>
        <taxon>Pseudomonadota</taxon>
        <taxon>Betaproteobacteria</taxon>
        <taxon>Burkholderiales</taxon>
        <taxon>Oxalobacteraceae</taxon>
        <taxon>Telluria group</taxon>
        <taxon>Massilia</taxon>
    </lineage>
</organism>
<keyword evidence="3" id="KW-1134">Transmembrane beta strand</keyword>
<evidence type="ECO:0000256" key="4">
    <source>
        <dbReference type="ARBA" id="ARBA00022692"/>
    </source>
</evidence>
<evidence type="ECO:0000313" key="10">
    <source>
        <dbReference type="Proteomes" id="UP000610594"/>
    </source>
</evidence>
<proteinExistence type="predicted"/>
<keyword evidence="9" id="KW-0675">Receptor</keyword>
<keyword evidence="5" id="KW-0798">TonB box</keyword>
<protein>
    <submittedName>
        <fullName evidence="9">TonB-dependent receptor</fullName>
    </submittedName>
</protein>
<accession>A0ABX0MIA4</accession>
<dbReference type="Proteomes" id="UP000610594">
    <property type="component" value="Unassembled WGS sequence"/>
</dbReference>
<dbReference type="InterPro" id="IPR010917">
    <property type="entry name" value="TonB_rcpt_CS"/>
</dbReference>
<keyword evidence="10" id="KW-1185">Reference proteome</keyword>
<dbReference type="InterPro" id="IPR039426">
    <property type="entry name" value="TonB-dep_rcpt-like"/>
</dbReference>
<reference evidence="9 10" key="1">
    <citation type="submission" date="2019-10" db="EMBL/GenBank/DDBJ databases">
        <title>Taxonomy of Antarctic Massilia spp.: description of Massilia rubra sp. nov., Massilia aquatica sp. nov., Massilia mucilaginosa sp. nov., Massilia frigida sp. nov. isolated from streams, lakes and regoliths.</title>
        <authorList>
            <person name="Holochova P."/>
            <person name="Sedlacek I."/>
            <person name="Kralova S."/>
            <person name="Maslanova I."/>
            <person name="Busse H.-J."/>
            <person name="Stankova E."/>
            <person name="Vrbovska V."/>
            <person name="Kovarovic V."/>
            <person name="Bartak M."/>
            <person name="Svec P."/>
            <person name="Pantucek R."/>
        </authorList>
    </citation>
    <scope>NUCLEOTIDE SEQUENCE [LARGE SCALE GENOMIC DNA]</scope>
    <source>
        <strain evidence="9 10">CCM 8694</strain>
    </source>
</reference>
<evidence type="ECO:0000259" key="8">
    <source>
        <dbReference type="Pfam" id="PF00593"/>
    </source>
</evidence>
<keyword evidence="7" id="KW-0998">Cell outer membrane</keyword>
<dbReference type="EMBL" id="WHJF01000018">
    <property type="protein sequence ID" value="NHZ62507.1"/>
    <property type="molecule type" value="Genomic_DNA"/>
</dbReference>
<dbReference type="InterPro" id="IPR036942">
    <property type="entry name" value="Beta-barrel_TonB_sf"/>
</dbReference>
<keyword evidence="4" id="KW-0812">Transmembrane</keyword>
<evidence type="ECO:0000256" key="5">
    <source>
        <dbReference type="ARBA" id="ARBA00023077"/>
    </source>
</evidence>
<dbReference type="Pfam" id="PF00593">
    <property type="entry name" value="TonB_dep_Rec_b-barrel"/>
    <property type="match status" value="1"/>
</dbReference>
<keyword evidence="2" id="KW-0813">Transport</keyword>
<dbReference type="PANTHER" id="PTHR32552">
    <property type="entry name" value="FERRICHROME IRON RECEPTOR-RELATED"/>
    <property type="match status" value="1"/>
</dbReference>
<dbReference type="InterPro" id="IPR000531">
    <property type="entry name" value="Beta-barrel_TonB"/>
</dbReference>
<sequence>MSDLTPDGLALYRIGLDNILSRDAAVPTLTVNSGKQSSTGVELAAAWRPTRQVSINGNVAVLDAQFDQLIEAGNVSRAGNLPPNVARKTGNLWVDYKVDQLPLKLGAALNYTGERYTDNANTIRMNSFATADVYASWRLGSGDLTLRVRNLGDKLYAGWSGANVNSQVILSAPRSADLTYHARF</sequence>
<dbReference type="PANTHER" id="PTHR32552:SF84">
    <property type="entry name" value="TONB-DEPENDENT RECEPTOR-RELATED"/>
    <property type="match status" value="1"/>
</dbReference>
<comment type="subcellular location">
    <subcellularLocation>
        <location evidence="1">Cell outer membrane</location>
        <topology evidence="1">Multi-pass membrane protein</topology>
    </subcellularLocation>
</comment>
<name>A0ABX0MIA4_9BURK</name>
<evidence type="ECO:0000256" key="3">
    <source>
        <dbReference type="ARBA" id="ARBA00022452"/>
    </source>
</evidence>